<gene>
    <name evidence="1" type="ORF">SAMN04487943_102180</name>
</gene>
<dbReference type="AlphaFoldDB" id="A0A1I4IN52"/>
<keyword evidence="2" id="KW-1185">Reference proteome</keyword>
<proteinExistence type="predicted"/>
<evidence type="ECO:0000313" key="1">
    <source>
        <dbReference type="EMBL" id="SFL55231.1"/>
    </source>
</evidence>
<dbReference type="EMBL" id="FOTR01000002">
    <property type="protein sequence ID" value="SFL55231.1"/>
    <property type="molecule type" value="Genomic_DNA"/>
</dbReference>
<reference evidence="2" key="1">
    <citation type="submission" date="2016-10" db="EMBL/GenBank/DDBJ databases">
        <authorList>
            <person name="Varghese N."/>
            <person name="Submissions S."/>
        </authorList>
    </citation>
    <scope>NUCLEOTIDE SEQUENCE [LARGE SCALE GENOMIC DNA]</scope>
    <source>
        <strain evidence="2">CGMCC 1.4250</strain>
    </source>
</reference>
<dbReference type="STRING" id="334253.SAMN04487943_102180"/>
<name>A0A1I4IN52_9BACI</name>
<accession>A0A1I4IN52</accession>
<dbReference type="Proteomes" id="UP000198565">
    <property type="component" value="Unassembled WGS sequence"/>
</dbReference>
<organism evidence="1 2">
    <name type="scientific">Gracilibacillus orientalis</name>
    <dbReference type="NCBI Taxonomy" id="334253"/>
    <lineage>
        <taxon>Bacteria</taxon>
        <taxon>Bacillati</taxon>
        <taxon>Bacillota</taxon>
        <taxon>Bacilli</taxon>
        <taxon>Bacillales</taxon>
        <taxon>Bacillaceae</taxon>
        <taxon>Gracilibacillus</taxon>
    </lineage>
</organism>
<evidence type="ECO:0000313" key="2">
    <source>
        <dbReference type="Proteomes" id="UP000198565"/>
    </source>
</evidence>
<protein>
    <submittedName>
        <fullName evidence="1">Uncharacterized protein</fullName>
    </submittedName>
</protein>
<sequence length="42" mass="4713">MLFNISVRESYANGYNSLLLPSRVKKGITTKYELQTPAIPAQ</sequence>